<dbReference type="GO" id="GO:0004568">
    <property type="term" value="F:chitinase activity"/>
    <property type="evidence" value="ECO:0007669"/>
    <property type="project" value="InterPro"/>
</dbReference>
<evidence type="ECO:0000256" key="2">
    <source>
        <dbReference type="ARBA" id="ARBA00023157"/>
    </source>
</evidence>
<dbReference type="Proteomes" id="UP000011081">
    <property type="component" value="Unassembled WGS sequence"/>
</dbReference>
<dbReference type="Pfam" id="PF00182">
    <property type="entry name" value="Glyco_hydro_19"/>
    <property type="match status" value="1"/>
</dbReference>
<feature type="region of interest" description="Disordered" evidence="3">
    <location>
        <begin position="245"/>
        <end position="393"/>
    </location>
</feature>
<dbReference type="EMBL" id="GL877425">
    <property type="protein sequence ID" value="ELA47073.1"/>
    <property type="molecule type" value="Genomic_DNA"/>
</dbReference>
<dbReference type="Gene3D" id="1.10.530.10">
    <property type="match status" value="1"/>
</dbReference>
<feature type="compositionally biased region" description="Polar residues" evidence="3">
    <location>
        <begin position="253"/>
        <end position="262"/>
    </location>
</feature>
<dbReference type="GeneID" id="19879312"/>
<keyword evidence="2" id="KW-1015">Disulfide bond</keyword>
<feature type="domain" description="Glycoside hydrolase family 19 catalytic" evidence="4">
    <location>
        <begin position="430"/>
        <end position="534"/>
    </location>
</feature>
<dbReference type="CDD" id="cd00325">
    <property type="entry name" value="chitinase_GH19"/>
    <property type="match status" value="1"/>
</dbReference>
<feature type="compositionally biased region" description="Polar residues" evidence="3">
    <location>
        <begin position="105"/>
        <end position="120"/>
    </location>
</feature>
<dbReference type="AlphaFoldDB" id="L2GUT7"/>
<evidence type="ECO:0000256" key="3">
    <source>
        <dbReference type="SAM" id="MobiDB-lite"/>
    </source>
</evidence>
<dbReference type="InterPro" id="IPR000726">
    <property type="entry name" value="Glyco_hydro_19_cat"/>
</dbReference>
<dbReference type="SUPFAM" id="SSF53955">
    <property type="entry name" value="Lysozyme-like"/>
    <property type="match status" value="1"/>
</dbReference>
<name>L2GUT7_VAVCU</name>
<dbReference type="PANTHER" id="PTHR22595:SF79">
    <property type="entry name" value="CHITINASE 12"/>
    <property type="match status" value="1"/>
</dbReference>
<dbReference type="GO" id="GO:0006032">
    <property type="term" value="P:chitin catabolic process"/>
    <property type="evidence" value="ECO:0007669"/>
    <property type="project" value="InterPro"/>
</dbReference>
<dbReference type="OrthoDB" id="5985073at2759"/>
<organism evidence="5 6">
    <name type="scientific">Vavraia culicis (isolate floridensis)</name>
    <name type="common">Microsporidian parasite</name>
    <dbReference type="NCBI Taxonomy" id="948595"/>
    <lineage>
        <taxon>Eukaryota</taxon>
        <taxon>Fungi</taxon>
        <taxon>Fungi incertae sedis</taxon>
        <taxon>Microsporidia</taxon>
        <taxon>Pleistophoridae</taxon>
        <taxon>Vavraia</taxon>
    </lineage>
</organism>
<dbReference type="GO" id="GO:0016998">
    <property type="term" value="P:cell wall macromolecule catabolic process"/>
    <property type="evidence" value="ECO:0007669"/>
    <property type="project" value="InterPro"/>
</dbReference>
<evidence type="ECO:0000256" key="1">
    <source>
        <dbReference type="ARBA" id="ARBA00022821"/>
    </source>
</evidence>
<evidence type="ECO:0000313" key="6">
    <source>
        <dbReference type="Proteomes" id="UP000011081"/>
    </source>
</evidence>
<dbReference type="RefSeq" id="XP_008074453.1">
    <property type="nucleotide sequence ID" value="XM_008076262.1"/>
</dbReference>
<dbReference type="PANTHER" id="PTHR22595">
    <property type="entry name" value="CHITINASE-RELATED"/>
    <property type="match status" value="1"/>
</dbReference>
<protein>
    <recommendedName>
        <fullName evidence="4">Glycoside hydrolase family 19 catalytic domain-containing protein</fullName>
    </recommendedName>
</protein>
<evidence type="ECO:0000259" key="4">
    <source>
        <dbReference type="Pfam" id="PF00182"/>
    </source>
</evidence>
<reference evidence="6" key="1">
    <citation type="submission" date="2011-03" db="EMBL/GenBank/DDBJ databases">
        <title>The genome sequence of Vavraia culicis strain floridensis.</title>
        <authorList>
            <consortium name="The Broad Institute Genome Sequencing Platform"/>
            <person name="Cuomo C."/>
            <person name="Becnel J."/>
            <person name="Sanscrainte N."/>
            <person name="Young S.K."/>
            <person name="Zeng Q."/>
            <person name="Gargeya S."/>
            <person name="Fitzgerald M."/>
            <person name="Haas B."/>
            <person name="Abouelleil A."/>
            <person name="Alvarado L."/>
            <person name="Arachchi H.M."/>
            <person name="Berlin A."/>
            <person name="Chapman S.B."/>
            <person name="Gearin G."/>
            <person name="Goldberg J."/>
            <person name="Griggs A."/>
            <person name="Gujja S."/>
            <person name="Hansen M."/>
            <person name="Heiman D."/>
            <person name="Howarth C."/>
            <person name="Larimer J."/>
            <person name="Lui A."/>
            <person name="MacDonald P.J.P."/>
            <person name="McCowen C."/>
            <person name="Montmayeur A."/>
            <person name="Murphy C."/>
            <person name="Neiman D."/>
            <person name="Pearson M."/>
            <person name="Priest M."/>
            <person name="Roberts A."/>
            <person name="Saif S."/>
            <person name="Shea T."/>
            <person name="Sisk P."/>
            <person name="Stolte C."/>
            <person name="Sykes S."/>
            <person name="Wortman J."/>
            <person name="Nusbaum C."/>
            <person name="Birren B."/>
        </authorList>
    </citation>
    <scope>NUCLEOTIDE SEQUENCE [LARGE SCALE GENOMIC DNA]</scope>
    <source>
        <strain evidence="6">floridensis</strain>
    </source>
</reference>
<keyword evidence="6" id="KW-1185">Reference proteome</keyword>
<sequence length="587" mass="61903">MLILQLISRIRSLCLPGSSECDGDTMKMCDLNGEWVVINCPTNSNCVLDNNKITCSPAKGEESVPADLSVMKKVSSQQESVDKKEEKKQESQNSAENKPSDQNKAENQSNIPNSNSSAAENKSDQSEGAQMPSEKQQQPDDSKNTESKAETDNQDEQKSQEQPKPSEPPKESVKPPEDKQEKTVTVYKTVTEKIMIETRDEPSTIQEIVKTVKRPDLPCCDENLQDSCRICRDTKPIRAIVIDRESLLGAGSEGQQGSTAGNGSSQPPTGGSDTGGGSASPTAQGESSDNTAQPGGGSGASQPGQAGGADSSAQQSSGPPKAPLGHGKTPLPASSLTSTGPGAKASTPPSPAKKSPLASAGKNNINSSLKGKEGQKLAGDTGSTPSGGGGNAKITESQIKQITSELGYKAPDANVKAVADQIGKFKTTNDAAMFLAQIMHESGGLSQLVEKGCNEDPAKCGKNYDDGKGKPGKYYFGRGFIQLSWAANYKAASEGIGMGTKLLDNPDMVGKDPKVAMQTSVWYWQTRVATAPGVKENKFGATTKAINGALECKGQNVEKSKKRYDIYKKIVKILKISNPSSEAGCYN</sequence>
<dbReference type="InterPro" id="IPR023346">
    <property type="entry name" value="Lysozyme-like_dom_sf"/>
</dbReference>
<keyword evidence="1" id="KW-0611">Plant defense</keyword>
<dbReference type="GO" id="GO:0006952">
    <property type="term" value="P:defense response"/>
    <property type="evidence" value="ECO:0007669"/>
    <property type="project" value="UniProtKB-KW"/>
</dbReference>
<accession>L2GUT7</accession>
<dbReference type="InParanoid" id="L2GUT7"/>
<gene>
    <name evidence="5" type="ORF">VCUG_01434</name>
</gene>
<feature type="compositionally biased region" description="Low complexity" evidence="3">
    <location>
        <begin position="340"/>
        <end position="362"/>
    </location>
</feature>
<evidence type="ECO:0000313" key="5">
    <source>
        <dbReference type="EMBL" id="ELA47073.1"/>
    </source>
</evidence>
<dbReference type="OMA" id="LTWPANY"/>
<dbReference type="HOGENOM" id="CLU_032939_0_0_1"/>
<feature type="compositionally biased region" description="Basic and acidic residues" evidence="3">
    <location>
        <begin position="167"/>
        <end position="182"/>
    </location>
</feature>
<feature type="compositionally biased region" description="Low complexity" evidence="3">
    <location>
        <begin position="300"/>
        <end position="319"/>
    </location>
</feature>
<proteinExistence type="predicted"/>
<dbReference type="VEuPathDB" id="MicrosporidiaDB:VCUG_01434"/>
<dbReference type="STRING" id="948595.L2GUT7"/>
<feature type="compositionally biased region" description="Basic and acidic residues" evidence="3">
    <location>
        <begin position="80"/>
        <end position="90"/>
    </location>
</feature>
<feature type="region of interest" description="Disordered" evidence="3">
    <location>
        <begin position="60"/>
        <end position="186"/>
    </location>
</feature>
<feature type="compositionally biased region" description="Basic and acidic residues" evidence="3">
    <location>
        <begin position="137"/>
        <end position="161"/>
    </location>
</feature>